<keyword evidence="6" id="KW-0614">Plasmid</keyword>
<evidence type="ECO:0000259" key="5">
    <source>
        <dbReference type="SMART" id="SM00849"/>
    </source>
</evidence>
<keyword evidence="4" id="KW-0862">Zinc</keyword>
<dbReference type="SUPFAM" id="SSF56281">
    <property type="entry name" value="Metallo-hydrolase/oxidoreductase"/>
    <property type="match status" value="1"/>
</dbReference>
<evidence type="ECO:0000256" key="3">
    <source>
        <dbReference type="ARBA" id="ARBA00022801"/>
    </source>
</evidence>
<evidence type="ECO:0000256" key="4">
    <source>
        <dbReference type="ARBA" id="ARBA00022833"/>
    </source>
</evidence>
<comment type="similarity">
    <text evidence="1">Belongs to the metallo-beta-lactamase superfamily.</text>
</comment>
<evidence type="ECO:0000256" key="1">
    <source>
        <dbReference type="ARBA" id="ARBA00007749"/>
    </source>
</evidence>
<evidence type="ECO:0000256" key="2">
    <source>
        <dbReference type="ARBA" id="ARBA00022723"/>
    </source>
</evidence>
<organism evidence="6 7">
    <name type="scientific">Rhizobium gallicum</name>
    <dbReference type="NCBI Taxonomy" id="56730"/>
    <lineage>
        <taxon>Bacteria</taxon>
        <taxon>Pseudomonadati</taxon>
        <taxon>Pseudomonadota</taxon>
        <taxon>Alphaproteobacteria</taxon>
        <taxon>Hyphomicrobiales</taxon>
        <taxon>Rhizobiaceae</taxon>
        <taxon>Rhizobium/Agrobacterium group</taxon>
        <taxon>Rhizobium</taxon>
    </lineage>
</organism>
<name>A0A1L5NS48_9HYPH</name>
<dbReference type="Gene3D" id="3.60.15.10">
    <property type="entry name" value="Ribonuclease Z/Hydroxyacylglutathione hydrolase-like"/>
    <property type="match status" value="1"/>
</dbReference>
<dbReference type="EMBL" id="CP017105">
    <property type="protein sequence ID" value="APO70698.1"/>
    <property type="molecule type" value="Genomic_DNA"/>
</dbReference>
<dbReference type="GO" id="GO:0046872">
    <property type="term" value="F:metal ion binding"/>
    <property type="evidence" value="ECO:0007669"/>
    <property type="project" value="UniProtKB-KW"/>
</dbReference>
<evidence type="ECO:0000313" key="6">
    <source>
        <dbReference type="EMBL" id="APO70698.1"/>
    </source>
</evidence>
<protein>
    <submittedName>
        <fullName evidence="6">Metallo-beta-lactamase family hydrolase protein</fullName>
    </submittedName>
</protein>
<dbReference type="OrthoDB" id="9773738at2"/>
<gene>
    <name evidence="6" type="ORF">IE4872_PD00156</name>
</gene>
<dbReference type="InterPro" id="IPR036866">
    <property type="entry name" value="RibonucZ/Hydroxyglut_hydro"/>
</dbReference>
<dbReference type="Pfam" id="PF00753">
    <property type="entry name" value="Lactamase_B"/>
    <property type="match status" value="1"/>
</dbReference>
<dbReference type="PANTHER" id="PTHR42978:SF6">
    <property type="entry name" value="QUORUM-QUENCHING LACTONASE YTNP-RELATED"/>
    <property type="match status" value="1"/>
</dbReference>
<dbReference type="InterPro" id="IPR051013">
    <property type="entry name" value="MBL_superfamily_lactonases"/>
</dbReference>
<dbReference type="Proteomes" id="UP000184749">
    <property type="component" value="Plasmid pRgalIE4872d"/>
</dbReference>
<geneLocation type="plasmid" evidence="7">
    <name>prgalie4872d</name>
</geneLocation>
<feature type="domain" description="Metallo-beta-lactamase" evidence="5">
    <location>
        <begin position="65"/>
        <end position="265"/>
    </location>
</feature>
<dbReference type="SMART" id="SM00849">
    <property type="entry name" value="Lactamase_B"/>
    <property type="match status" value="1"/>
</dbReference>
<dbReference type="RefSeq" id="WP_074071162.1">
    <property type="nucleotide sequence ID" value="NZ_CP017105.1"/>
</dbReference>
<dbReference type="CDD" id="cd07720">
    <property type="entry name" value="OPHC2-like_MBL-fold"/>
    <property type="match status" value="1"/>
</dbReference>
<dbReference type="PANTHER" id="PTHR42978">
    <property type="entry name" value="QUORUM-QUENCHING LACTONASE YTNP-RELATED-RELATED"/>
    <property type="match status" value="1"/>
</dbReference>
<dbReference type="InterPro" id="IPR001279">
    <property type="entry name" value="Metallo-B-lactamas"/>
</dbReference>
<evidence type="ECO:0000313" key="7">
    <source>
        <dbReference type="Proteomes" id="UP000184749"/>
    </source>
</evidence>
<dbReference type="GO" id="GO:0016787">
    <property type="term" value="F:hydrolase activity"/>
    <property type="evidence" value="ECO:0007669"/>
    <property type="project" value="UniProtKB-KW"/>
</dbReference>
<keyword evidence="2" id="KW-0479">Metal-binding</keyword>
<reference evidence="6 7" key="1">
    <citation type="submission" date="2016-09" db="EMBL/GenBank/DDBJ databases">
        <title>The complete genome sequences of Rhizobium gallicum, symbiovars gallicum and phaseoli, symbionts associated to common bean (Phaseolus vulgaris).</title>
        <authorList>
            <person name="Bustos P."/>
            <person name="Santamaria R.I."/>
            <person name="Perez-Carrascal O.M."/>
            <person name="Juarez S."/>
            <person name="Lozano L."/>
            <person name="Martinez-Flores I."/>
            <person name="Martinez-Romero E."/>
            <person name="Cevallos M."/>
            <person name="Romero D."/>
            <person name="Davila G."/>
            <person name="Gonzalez V."/>
        </authorList>
    </citation>
    <scope>NUCLEOTIDE SEQUENCE [LARGE SCALE GENOMIC DNA]</scope>
    <source>
        <strain evidence="6 7">IE4872</strain>
        <plasmid evidence="7">prgalie4872d</plasmid>
    </source>
</reference>
<sequence>MMPTKAASRANIGYYRFSLGKLTALSLHDGTASRDRASGFVRNITEDDISAAFAEIGLPPDKLTLTFTSLALDSPKGLILFDPGWGMRGPPSTGSLIPNLLAAGYEAQDVSTVIISHFHSDHISGLLAADDTPAFPNAQIQVPRREWQYWMGDDPTAPRLGVDQVTGVFGALSERVSQFDWGDELLPGITALQADGHTPDQTAFEIASGGERLIYAADVTNNPLIFARRPDWQPIFDVDGDRARESRHLMLARAARERLLMFFFHAPFPALGHVAAVDGNEYLPALWCQ</sequence>
<keyword evidence="3 6" id="KW-0378">Hydrolase</keyword>
<proteinExistence type="inferred from homology"/>
<accession>A0A1L5NS48</accession>
<dbReference type="AlphaFoldDB" id="A0A1L5NS48"/>